<dbReference type="SUPFAM" id="SSF53474">
    <property type="entry name" value="alpha/beta-Hydrolases"/>
    <property type="match status" value="1"/>
</dbReference>
<gene>
    <name evidence="2" type="ORF">Pan14r_25160</name>
</gene>
<dbReference type="AlphaFoldDB" id="A0A5C5Y7D5"/>
<evidence type="ECO:0000256" key="1">
    <source>
        <dbReference type="SAM" id="SignalP"/>
    </source>
</evidence>
<keyword evidence="3" id="KW-1185">Reference proteome</keyword>
<reference evidence="2 3" key="1">
    <citation type="submission" date="2019-02" db="EMBL/GenBank/DDBJ databases">
        <title>Deep-cultivation of Planctomycetes and their phenomic and genomic characterization uncovers novel biology.</title>
        <authorList>
            <person name="Wiegand S."/>
            <person name="Jogler M."/>
            <person name="Boedeker C."/>
            <person name="Pinto D."/>
            <person name="Vollmers J."/>
            <person name="Rivas-Marin E."/>
            <person name="Kohn T."/>
            <person name="Peeters S.H."/>
            <person name="Heuer A."/>
            <person name="Rast P."/>
            <person name="Oberbeckmann S."/>
            <person name="Bunk B."/>
            <person name="Jeske O."/>
            <person name="Meyerdierks A."/>
            <person name="Storesund J.E."/>
            <person name="Kallscheuer N."/>
            <person name="Luecker S."/>
            <person name="Lage O.M."/>
            <person name="Pohl T."/>
            <person name="Merkel B.J."/>
            <person name="Hornburger P."/>
            <person name="Mueller R.-W."/>
            <person name="Bruemmer F."/>
            <person name="Labrenz M."/>
            <person name="Spormann A.M."/>
            <person name="Op Den Camp H."/>
            <person name="Overmann J."/>
            <person name="Amann R."/>
            <person name="Jetten M.S.M."/>
            <person name="Mascher T."/>
            <person name="Medema M.H."/>
            <person name="Devos D.P."/>
            <person name="Kaster A.-K."/>
            <person name="Ovreas L."/>
            <person name="Rohde M."/>
            <person name="Galperin M.Y."/>
            <person name="Jogler C."/>
        </authorList>
    </citation>
    <scope>NUCLEOTIDE SEQUENCE [LARGE SCALE GENOMIC DNA]</scope>
    <source>
        <strain evidence="2 3">Pan14r</strain>
    </source>
</reference>
<dbReference type="Proteomes" id="UP000317238">
    <property type="component" value="Unassembled WGS sequence"/>
</dbReference>
<dbReference type="InterPro" id="IPR029058">
    <property type="entry name" value="AB_hydrolase_fold"/>
</dbReference>
<proteinExistence type="predicted"/>
<comment type="caution">
    <text evidence="2">The sequence shown here is derived from an EMBL/GenBank/DDBJ whole genome shotgun (WGS) entry which is preliminary data.</text>
</comment>
<organism evidence="2 3">
    <name type="scientific">Crateriforma conspicua</name>
    <dbReference type="NCBI Taxonomy" id="2527996"/>
    <lineage>
        <taxon>Bacteria</taxon>
        <taxon>Pseudomonadati</taxon>
        <taxon>Planctomycetota</taxon>
        <taxon>Planctomycetia</taxon>
        <taxon>Planctomycetales</taxon>
        <taxon>Planctomycetaceae</taxon>
        <taxon>Crateriforma</taxon>
    </lineage>
</organism>
<feature type="chain" id="PRO_5023065892" description="Alpha/beta hydrolase family protein" evidence="1">
    <location>
        <begin position="23"/>
        <end position="432"/>
    </location>
</feature>
<dbReference type="RefSeq" id="WP_165701383.1">
    <property type="nucleotide sequence ID" value="NZ_CP036319.1"/>
</dbReference>
<protein>
    <recommendedName>
        <fullName evidence="4">Alpha/beta hydrolase family protein</fullName>
    </recommendedName>
</protein>
<evidence type="ECO:0000313" key="3">
    <source>
        <dbReference type="Proteomes" id="UP000317238"/>
    </source>
</evidence>
<dbReference type="Gene3D" id="3.40.50.1820">
    <property type="entry name" value="alpha/beta hydrolase"/>
    <property type="match status" value="1"/>
</dbReference>
<evidence type="ECO:0000313" key="2">
    <source>
        <dbReference type="EMBL" id="TWT70215.1"/>
    </source>
</evidence>
<keyword evidence="1" id="KW-0732">Signal</keyword>
<name>A0A5C5Y7D5_9PLAN</name>
<evidence type="ECO:0008006" key="4">
    <source>
        <dbReference type="Google" id="ProtNLM"/>
    </source>
</evidence>
<dbReference type="EMBL" id="SJPL01000001">
    <property type="protein sequence ID" value="TWT70215.1"/>
    <property type="molecule type" value="Genomic_DNA"/>
</dbReference>
<sequence length="432" mass="47613" precursor="true">MMPTIRLLGCSLAIFCVTPLFADSFSVHVPPSANGSQLQIGVTFNLWIPDDAVTLRGIIVHQHGCGEGACRSGETAAKDLHWQALAREWDCALLSPRYHQSQDQNCRLWCDPRQGSGEVFVTSLEQLAEQSMHPELARVPWCLWGHSGGGFWASLMQMEYPQRIVAIWFQSGTAHSRWVSGEIEAPTIPDAAMGIPMVANPGFKERDHQRFKSAYSGCYQMVKDYRQRGAPIAFAPDPKSGHETRDSRYLAIPFFDACLAMRLPGTPGTADLKPVDLNGGVLVPLHENYQDVTQLSPINPPNPTTANWLPNEALALKWAEFIRAGEVADTTPPPRPTLVSAEGNQVRWHAEADLESGIAAFVILKDGHRIGRVPEESKSQFGRPLFQGNTYHDTPAFDAPEMKFLDPSGTPGRYQVITVNSMGLQSQPTSTE</sequence>
<feature type="signal peptide" evidence="1">
    <location>
        <begin position="1"/>
        <end position="22"/>
    </location>
</feature>
<accession>A0A5C5Y7D5</accession>